<feature type="repeat" description="ANK" evidence="3">
    <location>
        <begin position="826"/>
        <end position="858"/>
    </location>
</feature>
<dbReference type="PROSITE" id="PS50297">
    <property type="entry name" value="ANK_REP_REGION"/>
    <property type="match status" value="22"/>
</dbReference>
<feature type="repeat" description="ANK" evidence="3">
    <location>
        <begin position="1354"/>
        <end position="1386"/>
    </location>
</feature>
<evidence type="ECO:0000256" key="1">
    <source>
        <dbReference type="ARBA" id="ARBA00022737"/>
    </source>
</evidence>
<feature type="repeat" description="ANK" evidence="3">
    <location>
        <begin position="859"/>
        <end position="891"/>
    </location>
</feature>
<dbReference type="InterPro" id="IPR049050">
    <property type="entry name" value="nSTAND3"/>
</dbReference>
<feature type="repeat" description="ANK" evidence="3">
    <location>
        <begin position="1288"/>
        <end position="1320"/>
    </location>
</feature>
<evidence type="ECO:0000313" key="5">
    <source>
        <dbReference type="Proteomes" id="UP000694844"/>
    </source>
</evidence>
<dbReference type="PROSITE" id="PS50209">
    <property type="entry name" value="CARD"/>
    <property type="match status" value="2"/>
</dbReference>
<protein>
    <submittedName>
        <fullName evidence="6">Serine/threonine-protein phosphatase 6 regulatory ankyrin repeat subunit C-like isoform X1</fullName>
    </submittedName>
</protein>
<dbReference type="SMART" id="SM00248">
    <property type="entry name" value="ANK"/>
    <property type="match status" value="27"/>
</dbReference>
<keyword evidence="2 3" id="KW-0040">ANK repeat</keyword>
<feature type="repeat" description="ANK" evidence="3">
    <location>
        <begin position="1387"/>
        <end position="1419"/>
    </location>
</feature>
<organism evidence="5 6">
    <name type="scientific">Crassostrea virginica</name>
    <name type="common">Eastern oyster</name>
    <dbReference type="NCBI Taxonomy" id="6565"/>
    <lineage>
        <taxon>Eukaryota</taxon>
        <taxon>Metazoa</taxon>
        <taxon>Spiralia</taxon>
        <taxon>Lophotrochozoa</taxon>
        <taxon>Mollusca</taxon>
        <taxon>Bivalvia</taxon>
        <taxon>Autobranchia</taxon>
        <taxon>Pteriomorphia</taxon>
        <taxon>Ostreida</taxon>
        <taxon>Ostreoidea</taxon>
        <taxon>Ostreidae</taxon>
        <taxon>Crassostrea</taxon>
    </lineage>
</organism>
<feature type="repeat" description="ANK" evidence="3">
    <location>
        <begin position="991"/>
        <end position="1023"/>
    </location>
</feature>
<feature type="repeat" description="ANK" evidence="3">
    <location>
        <begin position="892"/>
        <end position="924"/>
    </location>
</feature>
<feature type="domain" description="CARD" evidence="4">
    <location>
        <begin position="112"/>
        <end position="188"/>
    </location>
</feature>
<dbReference type="Pfam" id="PF12796">
    <property type="entry name" value="Ank_2"/>
    <property type="match status" value="7"/>
</dbReference>
<feature type="repeat" description="ANK" evidence="3">
    <location>
        <begin position="1519"/>
        <end position="1551"/>
    </location>
</feature>
<feature type="repeat" description="ANK" evidence="3">
    <location>
        <begin position="1255"/>
        <end position="1287"/>
    </location>
</feature>
<dbReference type="Gene3D" id="1.25.40.20">
    <property type="entry name" value="Ankyrin repeat-containing domain"/>
    <property type="match status" value="13"/>
</dbReference>
<dbReference type="Proteomes" id="UP000694844">
    <property type="component" value="Chromosome 6"/>
</dbReference>
<evidence type="ECO:0000313" key="6">
    <source>
        <dbReference type="RefSeq" id="XP_022287733.1"/>
    </source>
</evidence>
<dbReference type="RefSeq" id="XP_022287733.1">
    <property type="nucleotide sequence ID" value="XM_022432025.1"/>
</dbReference>
<dbReference type="GeneID" id="111100303"/>
<dbReference type="Pfam" id="PF00023">
    <property type="entry name" value="Ank"/>
    <property type="match status" value="3"/>
</dbReference>
<feature type="domain" description="CARD" evidence="4">
    <location>
        <begin position="9"/>
        <end position="98"/>
    </location>
</feature>
<name>A0A8B8AB58_CRAVI</name>
<dbReference type="Pfam" id="PF00619">
    <property type="entry name" value="CARD"/>
    <property type="match status" value="1"/>
</dbReference>
<dbReference type="GO" id="GO:0042981">
    <property type="term" value="P:regulation of apoptotic process"/>
    <property type="evidence" value="ECO:0007669"/>
    <property type="project" value="InterPro"/>
</dbReference>
<dbReference type="Pfam" id="PF20720">
    <property type="entry name" value="nSTAND3"/>
    <property type="match status" value="1"/>
</dbReference>
<feature type="repeat" description="ANK" evidence="3">
    <location>
        <begin position="958"/>
        <end position="990"/>
    </location>
</feature>
<dbReference type="InterPro" id="IPR002110">
    <property type="entry name" value="Ankyrin_rpt"/>
</dbReference>
<feature type="repeat" description="ANK" evidence="3">
    <location>
        <begin position="1156"/>
        <end position="1188"/>
    </location>
</feature>
<dbReference type="InterPro" id="IPR027417">
    <property type="entry name" value="P-loop_NTPase"/>
</dbReference>
<dbReference type="SUPFAM" id="SSF52540">
    <property type="entry name" value="P-loop containing nucleoside triphosphate hydrolases"/>
    <property type="match status" value="2"/>
</dbReference>
<feature type="repeat" description="ANK" evidence="3">
    <location>
        <begin position="1123"/>
        <end position="1155"/>
    </location>
</feature>
<feature type="repeat" description="ANK" evidence="3">
    <location>
        <begin position="1222"/>
        <end position="1254"/>
    </location>
</feature>
<evidence type="ECO:0000259" key="4">
    <source>
        <dbReference type="PROSITE" id="PS50209"/>
    </source>
</evidence>
<feature type="repeat" description="ANK" evidence="3">
    <location>
        <begin position="1585"/>
        <end position="1617"/>
    </location>
</feature>
<dbReference type="InterPro" id="IPR036770">
    <property type="entry name" value="Ankyrin_rpt-contain_sf"/>
</dbReference>
<feature type="repeat" description="ANK" evidence="3">
    <location>
        <begin position="743"/>
        <end position="775"/>
    </location>
</feature>
<dbReference type="PRINTS" id="PR01415">
    <property type="entry name" value="ANKYRIN"/>
</dbReference>
<sequence length="1689" mass="186733">MPSKIIHPLSKEDDHRIKRNWTFLKTNLVQHEIRDIFMDEDIWDLPDFEKIDAEKTPEEKNEMFLKLLLQSGTGAYKAFIAALQENNLTHIVEQLQQTPISEAHLEPSEFPLSDADAQRIIHNWIFLKENLVQDEIRDVFIDENVWDQGDIEEIDAEKTPKEKNEKFLTLLLQSGQRAYEVFVAVLREKCSTHIIDKLKNTRTTTIPAAAPYRRTKFEIKCKEHEQFNSTSERDKCEISNFENVLDRDILENWQQEDALFVPTKSSRNVEKMIESQNLVIVAGHSGSGKSTMTQHIALKYRRKGWVVKPVNTVEEIRAVYASGKFQSNKTIFVLHDPIGKESYNEILYTSWKKYEQTLKVSLINVKLLLTSRLWILSDKRVRGLDLVNKENIFIIDDQENKLSDDEKRRIFKKYISIADDQDEILGEVLKIEQYFPLLCKLFASNKESLKNVSTFFKEPVDVVKKEIEIWKEKDPPKYGALVCLVLFKNVFCVSDMMNNNALFKKCLNLCDLPECTSAATVKKNLESLEGYFVKKIGNTYHFYHDLIMEVTTLVFGTEYPEEIIKNADIGFLRRRVKLENSGDSNDSFAINVSEIHINCLVERFLNDIVGNRFMEVVLNPCLRKDEVTDLLVDKITNNEDTLKLLTRNMEIECIEKGKNVAHKKTFFSRLDFLNYMGETSPLFALIVFRHDKLSLLCLKTLKGMNTNMLTSNLLSAICCNGSMDLFHMFQKGEIEMFLKEKTFQEHPIHAASEFHNHELLNELLDFGIDVDLKTDGDIGWTPLLLTVANENINSSENDKNEHAKRLNATINSLLDNGADVNLCTNNRMSPLYIACEEGHDSTAQLLLNNGADVNLCEETGTSPLYIACQMGHYSTVQLLLNNGAEVNLCKKSGASPLDIACEEGHDSTVKLLLNNGAKVNLCTERGASPLYIACQNGHDSTVQLLLNNGAEVNLCEETGTSPLYIVCQKGHDSIVQLLLNNGAKVNSCTKGGASPLYIACQNGHDSTVQLLLNNGAEMNLCKETGASTLYIACEKGHDSTVQLLLINGADVNLCKKNGASPLYIACQHGHDSTVQLLLNNSADVNLCKETGVSPVYIACQMGHDSTVQLLLNNGAEVNLCIKTGFSPLYIACEKGHDSTVQLLLNNGAEVNLCKKSGASTHDIACEDGHDSTVQLLLNNGAGVNLSEETGTSPLYIACQMGHDSTVQLLLNNGAEVNLCKETGVSPLYIACEKGHDSIVQLLLNNGAEVNLCKKNGASPLYIACEKGHDSTVQLLLNNGAEVNLCKKSGASTHDIACEDGHDSTVQLLLNNGAGVNLSEETGTSPLYIACQMGHDSTVQLLLNNGAEVNLCKETGVSPLYIACEKGHDSIVQLLLNNGAKVNSCTERGASPLYIACQNGHDSTVKLLLNNGAGVNLSEETGTSPLYIVCQKGHDSIVQLLLNNGADVNLCDRKGVSPLYIACHNGHDSIVQLLLNNDANVNLCKGTGASPLYIACQNRHDSIVQLLLNNGANVNLCEETGASPLYIACQNGHDSTVQLILINGADVNLCTNTGESPLCIACQNGHDGTVQLLLNNGADVNLCTKTRISPLHVACRISHEGIAKILLQNGADVNLRNDAGESPISLILSIGHDSMMRILLNSSANVNSYKKGQCNDSEINLCEQVEQAKETPLSIVARTNVRNKKKCLIM</sequence>
<dbReference type="SUPFAM" id="SSF48403">
    <property type="entry name" value="Ankyrin repeat"/>
    <property type="match status" value="3"/>
</dbReference>
<keyword evidence="1" id="KW-0677">Repeat</keyword>
<dbReference type="PROSITE" id="PS50088">
    <property type="entry name" value="ANK_REPEAT"/>
    <property type="match status" value="26"/>
</dbReference>
<proteinExistence type="predicted"/>
<keyword evidence="5" id="KW-1185">Reference proteome</keyword>
<dbReference type="CDD" id="cd01671">
    <property type="entry name" value="CARD"/>
    <property type="match status" value="2"/>
</dbReference>
<dbReference type="InterPro" id="IPR001315">
    <property type="entry name" value="CARD"/>
</dbReference>
<feature type="repeat" description="ANK" evidence="3">
    <location>
        <begin position="1486"/>
        <end position="1518"/>
    </location>
</feature>
<dbReference type="PANTHER" id="PTHR24171">
    <property type="entry name" value="ANKYRIN REPEAT DOMAIN-CONTAINING PROTEIN 39-RELATED"/>
    <property type="match status" value="1"/>
</dbReference>
<dbReference type="KEGG" id="cvn:111100303"/>
<feature type="repeat" description="ANK" evidence="3">
    <location>
        <begin position="1618"/>
        <end position="1650"/>
    </location>
</feature>
<feature type="repeat" description="ANK" evidence="3">
    <location>
        <begin position="1024"/>
        <end position="1056"/>
    </location>
</feature>
<accession>A0A8B8AB58</accession>
<feature type="repeat" description="ANK" evidence="3">
    <location>
        <begin position="1090"/>
        <end position="1122"/>
    </location>
</feature>
<feature type="repeat" description="ANK" evidence="3">
    <location>
        <begin position="1189"/>
        <end position="1221"/>
    </location>
</feature>
<feature type="repeat" description="ANK" evidence="3">
    <location>
        <begin position="925"/>
        <end position="957"/>
    </location>
</feature>
<feature type="repeat" description="ANK" evidence="3">
    <location>
        <begin position="1453"/>
        <end position="1485"/>
    </location>
</feature>
<feature type="repeat" description="ANK" evidence="3">
    <location>
        <begin position="1420"/>
        <end position="1452"/>
    </location>
</feature>
<reference evidence="6" key="1">
    <citation type="submission" date="2025-08" db="UniProtKB">
        <authorList>
            <consortium name="RefSeq"/>
        </authorList>
    </citation>
    <scope>IDENTIFICATION</scope>
    <source>
        <tissue evidence="6">Whole sample</tissue>
    </source>
</reference>
<feature type="repeat" description="ANK" evidence="3">
    <location>
        <begin position="1552"/>
        <end position="1584"/>
    </location>
</feature>
<dbReference type="Gene3D" id="1.10.533.10">
    <property type="entry name" value="Death Domain, Fas"/>
    <property type="match status" value="2"/>
</dbReference>
<evidence type="ECO:0000256" key="3">
    <source>
        <dbReference type="PROSITE-ProRule" id="PRU00023"/>
    </source>
</evidence>
<feature type="repeat" description="ANK" evidence="3">
    <location>
        <begin position="1057"/>
        <end position="1089"/>
    </location>
</feature>
<dbReference type="OrthoDB" id="10432900at2759"/>
<evidence type="ECO:0000256" key="2">
    <source>
        <dbReference type="ARBA" id="ARBA00023043"/>
    </source>
</evidence>
<dbReference type="PANTHER" id="PTHR24171:SF10">
    <property type="entry name" value="ANKYRIN REPEAT DOMAIN-CONTAINING PROTEIN 29-LIKE"/>
    <property type="match status" value="1"/>
</dbReference>
<gene>
    <name evidence="6" type="primary">LOC111100303</name>
</gene>
<feature type="repeat" description="ANK" evidence="3">
    <location>
        <begin position="1321"/>
        <end position="1353"/>
    </location>
</feature>
<dbReference type="InterPro" id="IPR011029">
    <property type="entry name" value="DEATH-like_dom_sf"/>
</dbReference>
<dbReference type="SUPFAM" id="SSF47986">
    <property type="entry name" value="DEATH domain"/>
    <property type="match status" value="2"/>
</dbReference>